<keyword evidence="3 7" id="KW-1134">Transmembrane beta strand</keyword>
<dbReference type="Gene3D" id="2.60.40.1120">
    <property type="entry name" value="Carboxypeptidase-like, regulatory domain"/>
    <property type="match status" value="1"/>
</dbReference>
<dbReference type="Gene3D" id="2.40.170.20">
    <property type="entry name" value="TonB-dependent receptor, beta-barrel domain"/>
    <property type="match status" value="1"/>
</dbReference>
<dbReference type="InterPro" id="IPR037066">
    <property type="entry name" value="Plug_dom_sf"/>
</dbReference>
<keyword evidence="4 7" id="KW-0812">Transmembrane</keyword>
<feature type="domain" description="TonB-dependent receptor plug" evidence="9">
    <location>
        <begin position="117"/>
        <end position="240"/>
    </location>
</feature>
<dbReference type="SUPFAM" id="SSF49464">
    <property type="entry name" value="Carboxypeptidase regulatory domain-like"/>
    <property type="match status" value="1"/>
</dbReference>
<dbReference type="InterPro" id="IPR039426">
    <property type="entry name" value="TonB-dep_rcpt-like"/>
</dbReference>
<evidence type="ECO:0000256" key="7">
    <source>
        <dbReference type="PROSITE-ProRule" id="PRU01360"/>
    </source>
</evidence>
<gene>
    <name evidence="10" type="ORF">QQ008_17375</name>
</gene>
<protein>
    <submittedName>
        <fullName evidence="10">TonB-dependent receptor</fullName>
    </submittedName>
</protein>
<dbReference type="Pfam" id="PF07715">
    <property type="entry name" value="Plug"/>
    <property type="match status" value="1"/>
</dbReference>
<dbReference type="NCBIfam" id="TIGR04057">
    <property type="entry name" value="SusC_RagA_signa"/>
    <property type="match status" value="1"/>
</dbReference>
<evidence type="ECO:0000256" key="1">
    <source>
        <dbReference type="ARBA" id="ARBA00004571"/>
    </source>
</evidence>
<dbReference type="SUPFAM" id="SSF56935">
    <property type="entry name" value="Porins"/>
    <property type="match status" value="1"/>
</dbReference>
<keyword evidence="6 7" id="KW-0998">Cell outer membrane</keyword>
<keyword evidence="10" id="KW-0675">Receptor</keyword>
<evidence type="ECO:0000256" key="8">
    <source>
        <dbReference type="SAM" id="SignalP"/>
    </source>
</evidence>
<dbReference type="RefSeq" id="WP_346753186.1">
    <property type="nucleotide sequence ID" value="NZ_JAUJEA010000006.1"/>
</dbReference>
<dbReference type="Gene3D" id="2.170.130.10">
    <property type="entry name" value="TonB-dependent receptor, plug domain"/>
    <property type="match status" value="1"/>
</dbReference>
<dbReference type="Pfam" id="PF13715">
    <property type="entry name" value="CarbopepD_reg_2"/>
    <property type="match status" value="1"/>
</dbReference>
<dbReference type="PROSITE" id="PS52016">
    <property type="entry name" value="TONB_DEPENDENT_REC_3"/>
    <property type="match status" value="1"/>
</dbReference>
<keyword evidence="11" id="KW-1185">Reference proteome</keyword>
<dbReference type="InterPro" id="IPR023997">
    <property type="entry name" value="TonB-dep_OMP_SusC/RagA_CS"/>
</dbReference>
<organism evidence="10 11">
    <name type="scientific">Splendidivirga corallicola</name>
    <dbReference type="NCBI Taxonomy" id="3051826"/>
    <lineage>
        <taxon>Bacteria</taxon>
        <taxon>Pseudomonadati</taxon>
        <taxon>Bacteroidota</taxon>
        <taxon>Cytophagia</taxon>
        <taxon>Cytophagales</taxon>
        <taxon>Splendidivirgaceae</taxon>
        <taxon>Splendidivirga</taxon>
    </lineage>
</organism>
<name>A0ABT8KQZ3_9BACT</name>
<evidence type="ECO:0000256" key="5">
    <source>
        <dbReference type="ARBA" id="ARBA00023136"/>
    </source>
</evidence>
<dbReference type="InterPro" id="IPR008969">
    <property type="entry name" value="CarboxyPept-like_regulatory"/>
</dbReference>
<evidence type="ECO:0000313" key="10">
    <source>
        <dbReference type="EMBL" id="MDN5203164.1"/>
    </source>
</evidence>
<sequence length="956" mass="103091">MNKILLICLMLLFGFTAESIAQERTVSGQITDESGESIPGVNIVLKGTSVGVTSDIEGNWKLSVPSEGGILIFSYIGLTAQEVEIGNRSIINVTMRPDVQQLTEVVITGLGGAVDRSKLTTTVNTVNSDDLKYTPIVRIDQLLQSKLPNTQILQSSGAPGTTGVIRGRGINSALTGQQPVVYVDGVRVDNLNTQGGLNVATGGAQSSSLADIPVDQIDDITFLKGGAATTLYGSDAANGVLLITTKKGEAGRTRISYEAQLGAINGTGDYFVFDEVKELGFRTGFLNSQALNISGGNDAITYNFFAKYRDDNSFQFGQEERRYTIGGGYNATISKKLNYQGSFSYISNNYTRLPNANSSFDRTFGIDQGLPAGQLGLSTNKPSDWTAEDKDIVSKLIRDVASLSDITTQIRRFTNSHKFSYDVIEGLSINAIIGLDFRNSRAQEIQTNEYLVAQLSVAPGTTTEGSIERVDRSFLSTTGTISANWTAKVGDFTFNTVAGAQFFRNVDDQQEVITTNQAETSTTINISADQSVEDFQSSVVNYGYFVSENIGWKDKVFLDIGFRNDFNTAFGDDASSKFYPKAGISYNISEEDFLNSSNIISNLKVRGSFGRAGNFPPPYTRDAQLNANAFNGQLAFQPGQVGSSVLAPEELTTIEGGVDLGLLSDRINLEVTYYTSTTKNALFSAPFAPSFGSENQVRNLGEIENKGWEIYTRVNIIDNNDLKLSANLSWNKQENVVVSGGGAPEFSVGGFTFLGSFIKEGLPVGYFRGSQPTFAEDGSIASVEENAVLGKPTPDAFGSLGINASWRDLSLFVSGDYQYGAAAVNTDEVLRFFRGLQDDRIPEASNSPAAASFFDLAGVWVEDTDFLKVRNITLGYDLRSLVSNIGILRNASIAFTALNPINFHSSVFDPEITGSGSNNLLPGTNTRTQNAVTTGGFGFGTVSAPRMYIFTLRLGL</sequence>
<comment type="caution">
    <text evidence="10">The sequence shown here is derived from an EMBL/GenBank/DDBJ whole genome shotgun (WGS) entry which is preliminary data.</text>
</comment>
<evidence type="ECO:0000313" key="11">
    <source>
        <dbReference type="Proteomes" id="UP001172082"/>
    </source>
</evidence>
<keyword evidence="5 7" id="KW-0472">Membrane</keyword>
<dbReference type="EMBL" id="JAUJEA010000006">
    <property type="protein sequence ID" value="MDN5203164.1"/>
    <property type="molecule type" value="Genomic_DNA"/>
</dbReference>
<dbReference type="Proteomes" id="UP001172082">
    <property type="component" value="Unassembled WGS sequence"/>
</dbReference>
<evidence type="ECO:0000259" key="9">
    <source>
        <dbReference type="Pfam" id="PF07715"/>
    </source>
</evidence>
<feature type="signal peptide" evidence="8">
    <location>
        <begin position="1"/>
        <end position="21"/>
    </location>
</feature>
<evidence type="ECO:0000256" key="2">
    <source>
        <dbReference type="ARBA" id="ARBA00022448"/>
    </source>
</evidence>
<dbReference type="InterPro" id="IPR012910">
    <property type="entry name" value="Plug_dom"/>
</dbReference>
<accession>A0ABT8KQZ3</accession>
<reference evidence="10" key="1">
    <citation type="submission" date="2023-06" db="EMBL/GenBank/DDBJ databases">
        <title>Genomic of Parafulvivirga corallium.</title>
        <authorList>
            <person name="Wang G."/>
        </authorList>
    </citation>
    <scope>NUCLEOTIDE SEQUENCE</scope>
    <source>
        <strain evidence="10">BMA10</strain>
    </source>
</reference>
<feature type="chain" id="PRO_5046705770" evidence="8">
    <location>
        <begin position="22"/>
        <end position="956"/>
    </location>
</feature>
<proteinExistence type="inferred from homology"/>
<evidence type="ECO:0000256" key="6">
    <source>
        <dbReference type="ARBA" id="ARBA00023237"/>
    </source>
</evidence>
<comment type="similarity">
    <text evidence="7">Belongs to the TonB-dependent receptor family.</text>
</comment>
<evidence type="ECO:0000256" key="4">
    <source>
        <dbReference type="ARBA" id="ARBA00022692"/>
    </source>
</evidence>
<keyword evidence="8" id="KW-0732">Signal</keyword>
<dbReference type="InterPro" id="IPR036942">
    <property type="entry name" value="Beta-barrel_TonB_sf"/>
</dbReference>
<comment type="subcellular location">
    <subcellularLocation>
        <location evidence="1 7">Cell outer membrane</location>
        <topology evidence="1 7">Multi-pass membrane protein</topology>
    </subcellularLocation>
</comment>
<evidence type="ECO:0000256" key="3">
    <source>
        <dbReference type="ARBA" id="ARBA00022452"/>
    </source>
</evidence>
<keyword evidence="2 7" id="KW-0813">Transport</keyword>